<evidence type="ECO:0000256" key="2">
    <source>
        <dbReference type="ARBA" id="ARBA00023125"/>
    </source>
</evidence>
<dbReference type="InterPro" id="IPR001647">
    <property type="entry name" value="HTH_TetR"/>
</dbReference>
<keyword evidence="1" id="KW-0805">Transcription regulation</keyword>
<evidence type="ECO:0000259" key="5">
    <source>
        <dbReference type="PROSITE" id="PS50977"/>
    </source>
</evidence>
<evidence type="ECO:0000256" key="3">
    <source>
        <dbReference type="ARBA" id="ARBA00023163"/>
    </source>
</evidence>
<proteinExistence type="predicted"/>
<dbReference type="Gene3D" id="1.10.357.10">
    <property type="entry name" value="Tetracycline Repressor, domain 2"/>
    <property type="match status" value="1"/>
</dbReference>
<dbReference type="Pfam" id="PF17754">
    <property type="entry name" value="TetR_C_14"/>
    <property type="match status" value="1"/>
</dbReference>
<dbReference type="PANTHER" id="PTHR30055:SF238">
    <property type="entry name" value="MYCOFACTOCIN BIOSYNTHESIS TRANSCRIPTIONAL REGULATOR MFTR-RELATED"/>
    <property type="match status" value="1"/>
</dbReference>
<dbReference type="GO" id="GO:0003700">
    <property type="term" value="F:DNA-binding transcription factor activity"/>
    <property type="evidence" value="ECO:0007669"/>
    <property type="project" value="TreeGrafter"/>
</dbReference>
<dbReference type="InterPro" id="IPR041347">
    <property type="entry name" value="MftR_C"/>
</dbReference>
<dbReference type="EMBL" id="SGXD01000001">
    <property type="protein sequence ID" value="RZS91023.1"/>
    <property type="molecule type" value="Genomic_DNA"/>
</dbReference>
<dbReference type="InterPro" id="IPR050109">
    <property type="entry name" value="HTH-type_TetR-like_transc_reg"/>
</dbReference>
<organism evidence="6 7">
    <name type="scientific">Motilibacter rhizosphaerae</name>
    <dbReference type="NCBI Taxonomy" id="598652"/>
    <lineage>
        <taxon>Bacteria</taxon>
        <taxon>Bacillati</taxon>
        <taxon>Actinomycetota</taxon>
        <taxon>Actinomycetes</taxon>
        <taxon>Motilibacterales</taxon>
        <taxon>Motilibacteraceae</taxon>
        <taxon>Motilibacter</taxon>
    </lineage>
</organism>
<evidence type="ECO:0000256" key="1">
    <source>
        <dbReference type="ARBA" id="ARBA00023015"/>
    </source>
</evidence>
<dbReference type="PRINTS" id="PR00455">
    <property type="entry name" value="HTHTETR"/>
</dbReference>
<sequence>MLPPAATGLLGLREQKKAATRAAITAAAQRLVRERGAVLLTVEEVAEAAGVSARTFHNYFASKEQAVLAPLPERAERFVEALRARPAGEPLRAALLGAFGEAVLQPGTPDPDPEWVEAVLLAAEVPGLVSEQLASFVAVQDRVVAELARRTGAQPTDLAPALLAAAFMAALPTAVLHWHAARRSEPLLSVVTEACDLLAQGLLDRDTR</sequence>
<keyword evidence="2 4" id="KW-0238">DNA-binding</keyword>
<comment type="caution">
    <text evidence="6">The sequence shown here is derived from an EMBL/GenBank/DDBJ whole genome shotgun (WGS) entry which is preliminary data.</text>
</comment>
<dbReference type="PROSITE" id="PS50977">
    <property type="entry name" value="HTH_TETR_2"/>
    <property type="match status" value="1"/>
</dbReference>
<feature type="domain" description="HTH tetR-type" evidence="5">
    <location>
        <begin position="18"/>
        <end position="78"/>
    </location>
</feature>
<keyword evidence="3" id="KW-0804">Transcription</keyword>
<dbReference type="Pfam" id="PF00440">
    <property type="entry name" value="TetR_N"/>
    <property type="match status" value="1"/>
</dbReference>
<keyword evidence="7" id="KW-1185">Reference proteome</keyword>
<evidence type="ECO:0000256" key="4">
    <source>
        <dbReference type="PROSITE-ProRule" id="PRU00335"/>
    </source>
</evidence>
<gene>
    <name evidence="6" type="ORF">EV189_0254</name>
</gene>
<evidence type="ECO:0000313" key="7">
    <source>
        <dbReference type="Proteomes" id="UP000293638"/>
    </source>
</evidence>
<dbReference type="AlphaFoldDB" id="A0A4Q7NUX7"/>
<reference evidence="6 7" key="1">
    <citation type="submission" date="2019-02" db="EMBL/GenBank/DDBJ databases">
        <title>Genomic Encyclopedia of Type Strains, Phase IV (KMG-IV): sequencing the most valuable type-strain genomes for metagenomic binning, comparative biology and taxonomic classification.</title>
        <authorList>
            <person name="Goeker M."/>
        </authorList>
    </citation>
    <scope>NUCLEOTIDE SEQUENCE [LARGE SCALE GENOMIC DNA]</scope>
    <source>
        <strain evidence="6 7">DSM 45622</strain>
    </source>
</reference>
<feature type="DNA-binding region" description="H-T-H motif" evidence="4">
    <location>
        <begin position="41"/>
        <end position="60"/>
    </location>
</feature>
<dbReference type="InterPro" id="IPR009057">
    <property type="entry name" value="Homeodomain-like_sf"/>
</dbReference>
<evidence type="ECO:0000313" key="6">
    <source>
        <dbReference type="EMBL" id="RZS91023.1"/>
    </source>
</evidence>
<dbReference type="GO" id="GO:0000976">
    <property type="term" value="F:transcription cis-regulatory region binding"/>
    <property type="evidence" value="ECO:0007669"/>
    <property type="project" value="TreeGrafter"/>
</dbReference>
<dbReference type="Proteomes" id="UP000293638">
    <property type="component" value="Unassembled WGS sequence"/>
</dbReference>
<dbReference type="PANTHER" id="PTHR30055">
    <property type="entry name" value="HTH-TYPE TRANSCRIPTIONAL REGULATOR RUTR"/>
    <property type="match status" value="1"/>
</dbReference>
<dbReference type="Gene3D" id="1.10.10.60">
    <property type="entry name" value="Homeodomain-like"/>
    <property type="match status" value="1"/>
</dbReference>
<accession>A0A4Q7NUX7</accession>
<protein>
    <submittedName>
        <fullName evidence="6">TetR family transcriptional regulator</fullName>
    </submittedName>
</protein>
<dbReference type="SUPFAM" id="SSF46689">
    <property type="entry name" value="Homeodomain-like"/>
    <property type="match status" value="1"/>
</dbReference>
<name>A0A4Q7NUX7_9ACTN</name>
<dbReference type="RefSeq" id="WP_165400068.1">
    <property type="nucleotide sequence ID" value="NZ_SGXD01000001.1"/>
</dbReference>